<keyword evidence="1" id="KW-0472">Membrane</keyword>
<keyword evidence="1" id="KW-0812">Transmembrane</keyword>
<evidence type="ECO:0000256" key="1">
    <source>
        <dbReference type="SAM" id="Phobius"/>
    </source>
</evidence>
<sequence length="427" mass="49386">MCFFIIFDFSLVLFIVISYHVWKKIVNPISIINVIFLVWMIVGRIGYLDQYIPSFDSSYFIQINIIIIDVAIILGYGLKEIKISRKNNKSIKFDSCRMFVWLRRISFLISIAILFNMIICVITGRLLLTNVRNISYSIAFGGTDYTQIYFNSVIYYIYQYFVRGFAFFDLTFSFALLLKTHQRLPMLSVLNFILYIIIMQSRIEFLKIVVFMLIFLGYSKIKLSKTQKKILKRAIVIIGVAVLMIFSFRSSNSEKSVIQNTIDSFVVDFSGSNYMFSQFFEQYNAGQRLIDSPIILKYLGGFGLLIEYVLSVFGMKFNHDVVSTYLGQGYNIGSSTHYNAFYTIYFEFMNSGGYLGCFIFSLVFGILIGYSFKRMNEKDNTKRTYTASFLTFIIAMGTYNYIIAGINALVIISCLLIADNNRKQNKV</sequence>
<keyword evidence="1" id="KW-1133">Transmembrane helix</keyword>
<proteinExistence type="predicted"/>
<feature type="transmembrane region" description="Helical" evidence="1">
    <location>
        <begin position="392"/>
        <end position="418"/>
    </location>
</feature>
<feature type="transmembrane region" description="Helical" evidence="1">
    <location>
        <begin position="157"/>
        <end position="178"/>
    </location>
</feature>
<evidence type="ECO:0008006" key="4">
    <source>
        <dbReference type="Google" id="ProtNLM"/>
    </source>
</evidence>
<reference evidence="3" key="1">
    <citation type="journal article" date="2017" name="Sci. Rep.">
        <title>Determination of the Genome and Primary Transcriptome of Syngas Fermenting Eubacterium limosum ATCC 8486.</title>
        <authorList>
            <person name="Song Y."/>
            <person name="Shin J."/>
            <person name="Jeong Y."/>
            <person name="Jin S."/>
            <person name="Lee J.K."/>
            <person name="Kim D.R."/>
            <person name="Kim S.C."/>
            <person name="Cho S."/>
            <person name="Cho B.K."/>
        </authorList>
    </citation>
    <scope>NUCLEOTIDE SEQUENCE [LARGE SCALE GENOMIC DNA]</scope>
    <source>
        <strain evidence="3">ATCC 8486</strain>
    </source>
</reference>
<evidence type="ECO:0000313" key="3">
    <source>
        <dbReference type="Proteomes" id="UP000192391"/>
    </source>
</evidence>
<feature type="transmembrane region" description="Helical" evidence="1">
    <location>
        <begin position="59"/>
        <end position="78"/>
    </location>
</feature>
<feature type="transmembrane region" description="Helical" evidence="1">
    <location>
        <begin position="352"/>
        <end position="372"/>
    </location>
</feature>
<feature type="transmembrane region" description="Helical" evidence="1">
    <location>
        <begin position="107"/>
        <end position="128"/>
    </location>
</feature>
<feature type="transmembrane region" description="Helical" evidence="1">
    <location>
        <begin position="6"/>
        <end position="22"/>
    </location>
</feature>
<protein>
    <recommendedName>
        <fullName evidence="4">Oligosaccharide repeat unit polymerase</fullName>
    </recommendedName>
</protein>
<feature type="transmembrane region" description="Helical" evidence="1">
    <location>
        <begin position="295"/>
        <end position="315"/>
    </location>
</feature>
<dbReference type="Proteomes" id="UP000192391">
    <property type="component" value="Chromosome"/>
</dbReference>
<feature type="transmembrane region" description="Helical" evidence="1">
    <location>
        <begin position="230"/>
        <end position="248"/>
    </location>
</feature>
<feature type="transmembrane region" description="Helical" evidence="1">
    <location>
        <begin position="190"/>
        <end position="218"/>
    </location>
</feature>
<organism evidence="2 3">
    <name type="scientific">Eubacterium limosum</name>
    <dbReference type="NCBI Taxonomy" id="1736"/>
    <lineage>
        <taxon>Bacteria</taxon>
        <taxon>Bacillati</taxon>
        <taxon>Bacillota</taxon>
        <taxon>Clostridia</taxon>
        <taxon>Eubacteriales</taxon>
        <taxon>Eubacteriaceae</taxon>
        <taxon>Eubacterium</taxon>
    </lineage>
</organism>
<dbReference type="KEGG" id="elim:B2M23_19990"/>
<evidence type="ECO:0000313" key="2">
    <source>
        <dbReference type="EMBL" id="ARD67676.1"/>
    </source>
</evidence>
<accession>A0AAC9W4T5</accession>
<name>A0AAC9W4T5_EUBLI</name>
<dbReference type="EMBL" id="CP019962">
    <property type="protein sequence ID" value="ARD67676.1"/>
    <property type="molecule type" value="Genomic_DNA"/>
</dbReference>
<dbReference type="AlphaFoldDB" id="A0AAC9W4T5"/>
<dbReference type="RefSeq" id="WP_038351299.1">
    <property type="nucleotide sequence ID" value="NZ_CP019962.1"/>
</dbReference>
<dbReference type="NCBIfam" id="TIGR04370">
    <property type="entry name" value="glyco_rpt_poly"/>
    <property type="match status" value="1"/>
</dbReference>
<feature type="transmembrane region" description="Helical" evidence="1">
    <location>
        <begin position="29"/>
        <end position="47"/>
    </location>
</feature>
<gene>
    <name evidence="2" type="ORF">B2M23_19990</name>
</gene>